<sequence>MQVLLVAGPLLEGDMMSNNIVWLDFNDAAEPREDLISDTEALRAGLLDRLEAVLHYLFPQGRIRGGKFYVGDTDGSPGKSLVVELEGPRRGLWKDFATDEGGDVIDLWARSQGLSARHDFSRLATELRQWLGIAPPAPSVARHAVRTVAVDELGPYTAKWDYLTPDGDLIACVYRYDPPTGKEYRPWDVRARMWRAPDPRPLYNLPAITKSSLVVLVEGEKCADALIACGIAATTAMNGAKAPIDKTEWYPLARRSVLIWPDRDSPGWDYAENAARACVAAGCASVAILVPPSDKPDKWDAADAVAEGFDCSEFIAQGERRVIKAASPILPTFTLGALLDDDSPLPPDLISPRVLTPAGMLVFGGAPKVGKSDFLLAWLTHMAAGAAFLGMHPPRPLRVFYLQAEVQYHYLRERVKEVRIPASRLLDARTNFVATPQLRLVLDDAGLAQVIPAIANAFGGEPPDIIAIDPIRNVFDGGDAGGENDNGAMLFFLSQRVDRIRQAVNPDAGVILAHHTKKLGKKQFEEDPFQALAGAGSLRGYYSTGMLLFRPDEIRTTRQLIFELRNGAGIPIKHVDKIIGEWREVDANDRLVMKDYGERLDAERRRKRDAILQILFDEAAAGHCYTANQFAESFEGKAGLGGERTIRERISALSTQGYIKYFRNAVDYGLPSSGRTKFGYLCVEGMVLRAPGGDPDPATGELPMREHAVLPTHYKCPHSGAAMPVENPEVWVYHDELNDPEAP</sequence>
<dbReference type="SUPFAM" id="SSF52540">
    <property type="entry name" value="P-loop containing nucleoside triphosphate hydrolases"/>
    <property type="match status" value="1"/>
</dbReference>
<dbReference type="SUPFAM" id="SSF57783">
    <property type="entry name" value="Zinc beta-ribbon"/>
    <property type="match status" value="1"/>
</dbReference>
<dbReference type="CDD" id="cd01029">
    <property type="entry name" value="TOPRIM_primases"/>
    <property type="match status" value="1"/>
</dbReference>
<proteinExistence type="predicted"/>
<reference evidence="1 2" key="1">
    <citation type="submission" date="2015-03" db="EMBL/GenBank/DDBJ databases">
        <authorList>
            <person name="Regsiter A."/>
            <person name="william w."/>
        </authorList>
    </citation>
    <scope>NUCLEOTIDE SEQUENCE [LARGE SCALE GENOMIC DNA]</scope>
    <source>
        <strain evidence="1 2">CB1</strain>
    </source>
</reference>
<dbReference type="Pfam" id="PF13481">
    <property type="entry name" value="AAA_25"/>
    <property type="match status" value="1"/>
</dbReference>
<organism evidence="1 2">
    <name type="scientific">Thiomonas arsenitoxydans (strain DSM 22701 / CIP 110005 / 3As)</name>
    <dbReference type="NCBI Taxonomy" id="426114"/>
    <lineage>
        <taxon>Bacteria</taxon>
        <taxon>Pseudomonadati</taxon>
        <taxon>Pseudomonadota</taxon>
        <taxon>Betaproteobacteria</taxon>
        <taxon>Burkholderiales</taxon>
        <taxon>Thiomonas</taxon>
    </lineage>
</organism>
<dbReference type="InterPro" id="IPR027417">
    <property type="entry name" value="P-loop_NTPase"/>
</dbReference>
<name>A0ABP1Z256_THIA3</name>
<dbReference type="InterPro" id="IPR034154">
    <property type="entry name" value="TOPRIM_DnaG/twinkle"/>
</dbReference>
<comment type="caution">
    <text evidence="1">The sequence shown here is derived from an EMBL/GenBank/DDBJ whole genome shotgun (WGS) entry which is preliminary data.</text>
</comment>
<keyword evidence="2" id="KW-1185">Reference proteome</keyword>
<dbReference type="EMBL" id="CTRI01000012">
    <property type="protein sequence ID" value="CQR32186.1"/>
    <property type="molecule type" value="Genomic_DNA"/>
</dbReference>
<dbReference type="Gene3D" id="3.40.50.300">
    <property type="entry name" value="P-loop containing nucleotide triphosphate hydrolases"/>
    <property type="match status" value="1"/>
</dbReference>
<gene>
    <name evidence="1" type="ORF">THICB1_20094</name>
</gene>
<dbReference type="Gene3D" id="3.40.1360.10">
    <property type="match status" value="1"/>
</dbReference>
<accession>A0ABP1Z256</accession>
<evidence type="ECO:0000313" key="2">
    <source>
        <dbReference type="Proteomes" id="UP000078599"/>
    </source>
</evidence>
<protein>
    <submittedName>
        <fullName evidence="1">Bacteriophage-related DNA primase</fullName>
    </submittedName>
</protein>
<evidence type="ECO:0000313" key="1">
    <source>
        <dbReference type="EMBL" id="CQR32186.1"/>
    </source>
</evidence>
<dbReference type="Proteomes" id="UP000078599">
    <property type="component" value="Unassembled WGS sequence"/>
</dbReference>